<accession>A0A8W8LGN4</accession>
<feature type="domain" description="Cadherin" evidence="4">
    <location>
        <begin position="169"/>
        <end position="257"/>
    </location>
</feature>
<keyword evidence="3" id="KW-0732">Signal</keyword>
<evidence type="ECO:0000256" key="1">
    <source>
        <dbReference type="PROSITE-ProRule" id="PRU00043"/>
    </source>
</evidence>
<feature type="chain" id="PRO_5036469122" description="Cadherin domain-containing protein" evidence="3">
    <location>
        <begin position="21"/>
        <end position="347"/>
    </location>
</feature>
<protein>
    <recommendedName>
        <fullName evidence="4">Cadherin domain-containing protein</fullName>
    </recommendedName>
</protein>
<dbReference type="CDD" id="cd11304">
    <property type="entry name" value="Cadherin_repeat"/>
    <property type="match status" value="1"/>
</dbReference>
<evidence type="ECO:0000313" key="6">
    <source>
        <dbReference type="Proteomes" id="UP000005408"/>
    </source>
</evidence>
<organism evidence="5 6">
    <name type="scientific">Magallana gigas</name>
    <name type="common">Pacific oyster</name>
    <name type="synonym">Crassostrea gigas</name>
    <dbReference type="NCBI Taxonomy" id="29159"/>
    <lineage>
        <taxon>Eukaryota</taxon>
        <taxon>Metazoa</taxon>
        <taxon>Spiralia</taxon>
        <taxon>Lophotrochozoa</taxon>
        <taxon>Mollusca</taxon>
        <taxon>Bivalvia</taxon>
        <taxon>Autobranchia</taxon>
        <taxon>Pteriomorphia</taxon>
        <taxon>Ostreida</taxon>
        <taxon>Ostreoidea</taxon>
        <taxon>Ostreidae</taxon>
        <taxon>Magallana</taxon>
    </lineage>
</organism>
<keyword evidence="2" id="KW-1133">Transmembrane helix</keyword>
<keyword evidence="1" id="KW-0106">Calcium</keyword>
<name>A0A8W8LGN4_MAGGI</name>
<evidence type="ECO:0000313" key="5">
    <source>
        <dbReference type="EnsemblMetazoa" id="G2743.1:cds"/>
    </source>
</evidence>
<feature type="signal peptide" evidence="3">
    <location>
        <begin position="1"/>
        <end position="20"/>
    </location>
</feature>
<keyword evidence="2" id="KW-0472">Membrane</keyword>
<evidence type="ECO:0000259" key="4">
    <source>
        <dbReference type="PROSITE" id="PS50268"/>
    </source>
</evidence>
<proteinExistence type="predicted"/>
<evidence type="ECO:0000256" key="2">
    <source>
        <dbReference type="SAM" id="Phobius"/>
    </source>
</evidence>
<keyword evidence="2" id="KW-0812">Transmembrane</keyword>
<feature type="transmembrane region" description="Helical" evidence="2">
    <location>
        <begin position="266"/>
        <end position="290"/>
    </location>
</feature>
<dbReference type="PROSITE" id="PS50268">
    <property type="entry name" value="CADHERIN_2"/>
    <property type="match status" value="1"/>
</dbReference>
<dbReference type="OrthoDB" id="6155187at2759"/>
<dbReference type="Gene3D" id="2.60.40.60">
    <property type="entry name" value="Cadherins"/>
    <property type="match status" value="1"/>
</dbReference>
<reference evidence="5" key="1">
    <citation type="submission" date="2022-08" db="UniProtKB">
        <authorList>
            <consortium name="EnsemblMetazoa"/>
        </authorList>
    </citation>
    <scope>IDENTIFICATION</scope>
    <source>
        <strain evidence="5">05x7-T-G4-1.051#20</strain>
    </source>
</reference>
<dbReference type="InterPro" id="IPR002126">
    <property type="entry name" value="Cadherin-like_dom"/>
</dbReference>
<dbReference type="EnsemblMetazoa" id="G2743.1">
    <property type="protein sequence ID" value="G2743.1:cds"/>
    <property type="gene ID" value="G2743"/>
</dbReference>
<dbReference type="GO" id="GO:0005509">
    <property type="term" value="F:calcium ion binding"/>
    <property type="evidence" value="ECO:0007669"/>
    <property type="project" value="UniProtKB-UniRule"/>
</dbReference>
<dbReference type="OMA" id="SVLTYHW"/>
<keyword evidence="6" id="KW-1185">Reference proteome</keyword>
<dbReference type="GO" id="GO:0016020">
    <property type="term" value="C:membrane"/>
    <property type="evidence" value="ECO:0007669"/>
    <property type="project" value="InterPro"/>
</dbReference>
<dbReference type="InterPro" id="IPR015919">
    <property type="entry name" value="Cadherin-like_sf"/>
</dbReference>
<sequence>MRSNVPVGIILIGFYWFVLTQSIADPKDCSSFIQHLPKNITIRESSPLNISIIEIRLNATAAPSFINDIYYYIHPDCLSNHFKSVQEGNKWSLFLQKAIDVEYIYLVENKFVLKDFQIEIKCGSYDSIVNGTVIDEDDNGPIFANTKSTNCTISGYSANSYREYTGQLETSPGGIEAADGDVTGNNVTYSFLYGEPFGFKDYFIINPQHGHVNKTREITEEDPHNFMMIIQATENSTLGRTKIAVLEVGVYENIPVVSSQVEANQAVLLVLQVLSGIIIMVFTFAFAYIVHHRIKKHVVSPKIPESVNTSKFDSMEAVTEDSFILENTIVLTESNQINGGTIKDSKE</sequence>
<dbReference type="AlphaFoldDB" id="A0A8W8LGN4"/>
<dbReference type="GO" id="GO:0007156">
    <property type="term" value="P:homophilic cell adhesion via plasma membrane adhesion molecules"/>
    <property type="evidence" value="ECO:0007669"/>
    <property type="project" value="InterPro"/>
</dbReference>
<dbReference type="SUPFAM" id="SSF49313">
    <property type="entry name" value="Cadherin-like"/>
    <property type="match status" value="1"/>
</dbReference>
<dbReference type="Proteomes" id="UP000005408">
    <property type="component" value="Unassembled WGS sequence"/>
</dbReference>
<evidence type="ECO:0000256" key="3">
    <source>
        <dbReference type="SAM" id="SignalP"/>
    </source>
</evidence>